<keyword evidence="4" id="KW-1185">Reference proteome</keyword>
<feature type="signal peptide" evidence="2">
    <location>
        <begin position="1"/>
        <end position="18"/>
    </location>
</feature>
<organism evidence="3 4">
    <name type="scientific">Umbelopsis ramanniana AG</name>
    <dbReference type="NCBI Taxonomy" id="1314678"/>
    <lineage>
        <taxon>Eukaryota</taxon>
        <taxon>Fungi</taxon>
        <taxon>Fungi incertae sedis</taxon>
        <taxon>Mucoromycota</taxon>
        <taxon>Mucoromycotina</taxon>
        <taxon>Umbelopsidomycetes</taxon>
        <taxon>Umbelopsidales</taxon>
        <taxon>Umbelopsidaceae</taxon>
        <taxon>Umbelopsis</taxon>
    </lineage>
</organism>
<dbReference type="InterPro" id="IPR014867">
    <property type="entry name" value="Spore_coat_CotH_CotH2/3/7"/>
</dbReference>
<dbReference type="PANTHER" id="PTHR40050:SF1">
    <property type="entry name" value="INNER SPORE COAT PROTEIN H"/>
    <property type="match status" value="1"/>
</dbReference>
<proteinExistence type="predicted"/>
<sequence>MKLLTGLAFIASAVYAVADVQYSVVAFPAGGQSVSVSVGGQQYPLANSAQYPNIYTGSAPSGSTYQYVLTGTNGAAESTTRNLASGTSKTGNEFFNRTQTVYSVPGLPQAFNPIYNRLETTFNQSTEVSTIIMWANQSTLDAMLAAPTTTTIKQVETYNLTYISSTETHFFEGVGFQVSGKSTKDFAKQSYKFSFNEYQNKTTDTLWGRKDFKLRADETDPTLMREKLMLDSLLASGAASLSGQWARLYINNVPFGLYLMMDDGSSHFFEAELFDGNDKAPLGVTYQGNAIGDTVQGNLVYLGNDSTKYSADAYTVADDGNVKAELKAAPLAPLMDFCQKLGEFDPSTATDAQHPGNITELIDPQHTLIHMALNFLGGSWDGLWYAASNYYLTQNSASQNWTIITYDFDETFGNGATANLVNVSYQNYVPTNEVRPLATKFLDSPYYKTMFETTLKTILKRFFKPSIINPRLEAQMKMLQEDIAWDRSLTKKSPGTDNHWTVDQFLTNVKTTSGGMMGLEEWVTQRSAATCQQLNITDTDDLPPLPAPTWSNTNIVTNTTSSTNGTAAAPSGQASGAQTTAVPALMTIVAAITAFALL</sequence>
<reference evidence="3" key="1">
    <citation type="submission" date="2021-06" db="EMBL/GenBank/DDBJ databases">
        <authorList>
            <consortium name="DOE Joint Genome Institute"/>
            <person name="Mondo S.J."/>
            <person name="Amses K.R."/>
            <person name="Simmons D.R."/>
            <person name="Longcore J.E."/>
            <person name="Seto K."/>
            <person name="Alves G.H."/>
            <person name="Bonds A.E."/>
            <person name="Quandt C.A."/>
            <person name="Davis W.J."/>
            <person name="Chang Y."/>
            <person name="Letcher P.M."/>
            <person name="Powell M.J."/>
            <person name="Kuo A."/>
            <person name="Labutti K."/>
            <person name="Pangilinan J."/>
            <person name="Andreopoulos W."/>
            <person name="Tritt A."/>
            <person name="Riley R."/>
            <person name="Hundley H."/>
            <person name="Johnson J."/>
            <person name="Lipzen A."/>
            <person name="Barry K."/>
            <person name="Berbee M.L."/>
            <person name="Buchler N.E."/>
            <person name="Grigoriev I.V."/>
            <person name="Spatafora J.W."/>
            <person name="Stajich J.E."/>
            <person name="James T.Y."/>
        </authorList>
    </citation>
    <scope>NUCLEOTIDE SEQUENCE</scope>
    <source>
        <strain evidence="3">AG</strain>
    </source>
</reference>
<evidence type="ECO:0000256" key="1">
    <source>
        <dbReference type="SAM" id="MobiDB-lite"/>
    </source>
</evidence>
<dbReference type="AlphaFoldDB" id="A0AAD5ECM0"/>
<evidence type="ECO:0000313" key="4">
    <source>
        <dbReference type="Proteomes" id="UP001206595"/>
    </source>
</evidence>
<dbReference type="GeneID" id="75919044"/>
<evidence type="ECO:0000313" key="3">
    <source>
        <dbReference type="EMBL" id="KAI8580729.1"/>
    </source>
</evidence>
<dbReference type="PANTHER" id="PTHR40050">
    <property type="entry name" value="INNER SPORE COAT PROTEIN H"/>
    <property type="match status" value="1"/>
</dbReference>
<dbReference type="Proteomes" id="UP001206595">
    <property type="component" value="Unassembled WGS sequence"/>
</dbReference>
<evidence type="ECO:0008006" key="5">
    <source>
        <dbReference type="Google" id="ProtNLM"/>
    </source>
</evidence>
<evidence type="ECO:0000256" key="2">
    <source>
        <dbReference type="SAM" id="SignalP"/>
    </source>
</evidence>
<gene>
    <name evidence="3" type="ORF">K450DRAFT_299235</name>
</gene>
<feature type="chain" id="PRO_5042023227" description="Coth protein-domain-containing protein" evidence="2">
    <location>
        <begin position="19"/>
        <end position="598"/>
    </location>
</feature>
<protein>
    <recommendedName>
        <fullName evidence="5">Coth protein-domain-containing protein</fullName>
    </recommendedName>
</protein>
<keyword evidence="2" id="KW-0732">Signal</keyword>
<accession>A0AAD5ECM0</accession>
<comment type="caution">
    <text evidence="3">The sequence shown here is derived from an EMBL/GenBank/DDBJ whole genome shotgun (WGS) entry which is preliminary data.</text>
</comment>
<name>A0AAD5ECM0_UMBRA</name>
<dbReference type="RefSeq" id="XP_051445733.1">
    <property type="nucleotide sequence ID" value="XM_051593702.1"/>
</dbReference>
<dbReference type="EMBL" id="MU620910">
    <property type="protein sequence ID" value="KAI8580729.1"/>
    <property type="molecule type" value="Genomic_DNA"/>
</dbReference>
<dbReference type="Pfam" id="PF08757">
    <property type="entry name" value="CotH"/>
    <property type="match status" value="1"/>
</dbReference>
<reference evidence="3" key="2">
    <citation type="journal article" date="2022" name="Proc. Natl. Acad. Sci. U.S.A.">
        <title>Diploid-dominant life cycles characterize the early evolution of Fungi.</title>
        <authorList>
            <person name="Amses K.R."/>
            <person name="Simmons D.R."/>
            <person name="Longcore J.E."/>
            <person name="Mondo S.J."/>
            <person name="Seto K."/>
            <person name="Jeronimo G.H."/>
            <person name="Bonds A.E."/>
            <person name="Quandt C.A."/>
            <person name="Davis W.J."/>
            <person name="Chang Y."/>
            <person name="Federici B.A."/>
            <person name="Kuo A."/>
            <person name="LaButti K."/>
            <person name="Pangilinan J."/>
            <person name="Andreopoulos W."/>
            <person name="Tritt A."/>
            <person name="Riley R."/>
            <person name="Hundley H."/>
            <person name="Johnson J."/>
            <person name="Lipzen A."/>
            <person name="Barry K."/>
            <person name="Lang B.F."/>
            <person name="Cuomo C.A."/>
            <person name="Buchler N.E."/>
            <person name="Grigoriev I.V."/>
            <person name="Spatafora J.W."/>
            <person name="Stajich J.E."/>
            <person name="James T.Y."/>
        </authorList>
    </citation>
    <scope>NUCLEOTIDE SEQUENCE</scope>
    <source>
        <strain evidence="3">AG</strain>
    </source>
</reference>
<feature type="region of interest" description="Disordered" evidence="1">
    <location>
        <begin position="553"/>
        <end position="574"/>
    </location>
</feature>